<name>A0ABZ2NHB4_9BACI</name>
<dbReference type="Pfam" id="PF05120">
    <property type="entry name" value="GvpG"/>
    <property type="match status" value="1"/>
</dbReference>
<evidence type="ECO:0000313" key="1">
    <source>
        <dbReference type="EMBL" id="WXB97181.1"/>
    </source>
</evidence>
<dbReference type="Proteomes" id="UP001377337">
    <property type="component" value="Chromosome"/>
</dbReference>
<reference evidence="1 2" key="1">
    <citation type="submission" date="2024-02" db="EMBL/GenBank/DDBJ databases">
        <title>Seven novel Bacillus-like species.</title>
        <authorList>
            <person name="Liu G."/>
        </authorList>
    </citation>
    <scope>NUCLEOTIDE SEQUENCE [LARGE SCALE GENOMIC DNA]</scope>
    <source>
        <strain evidence="1 2">FJAT-52054</strain>
    </source>
</reference>
<keyword evidence="2" id="KW-1185">Reference proteome</keyword>
<evidence type="ECO:0000313" key="2">
    <source>
        <dbReference type="Proteomes" id="UP001377337"/>
    </source>
</evidence>
<proteinExistence type="predicted"/>
<dbReference type="EMBL" id="CP147407">
    <property type="protein sequence ID" value="WXB97181.1"/>
    <property type="molecule type" value="Genomic_DNA"/>
</dbReference>
<gene>
    <name evidence="1" type="ORF">WCV65_01295</name>
</gene>
<dbReference type="RefSeq" id="WP_338779427.1">
    <property type="nucleotide sequence ID" value="NZ_CP147407.1"/>
</dbReference>
<organism evidence="1 2">
    <name type="scientific">Metabacillus sediminis</name>
    <dbReference type="NCBI Taxonomy" id="3117746"/>
    <lineage>
        <taxon>Bacteria</taxon>
        <taxon>Bacillati</taxon>
        <taxon>Bacillota</taxon>
        <taxon>Bacilli</taxon>
        <taxon>Bacillales</taxon>
        <taxon>Bacillaceae</taxon>
        <taxon>Metabacillus</taxon>
    </lineage>
</organism>
<accession>A0ABZ2NHB4</accession>
<dbReference type="InterPro" id="IPR007804">
    <property type="entry name" value="GvpG"/>
</dbReference>
<protein>
    <submittedName>
        <fullName evidence="1">Gas vesicle protein GvpG</fullName>
    </submittedName>
</protein>
<sequence>MMPVLFLPLKLFLLAAEKVKEEADKELYDVGIIQKNLLMLELRHEKNEIHEDEYRQQYEEWIRRYECAKDMERRQWSKLLDDESV</sequence>